<name>A0AAQ1HIJ5_9PSED</name>
<comment type="similarity">
    <text evidence="1">Belongs to the outer membrane porin (Opr) (TC 1.B.25) family.</text>
</comment>
<evidence type="ECO:0000256" key="4">
    <source>
        <dbReference type="SAM" id="SignalP"/>
    </source>
</evidence>
<dbReference type="PANTHER" id="PTHR34596">
    <property type="entry name" value="CHITOPORIN"/>
    <property type="match status" value="1"/>
</dbReference>
<reference evidence="5" key="2">
    <citation type="submission" date="2023-03" db="EMBL/GenBank/DDBJ databases">
        <title>Draft assemblies of triclosan tolerant bacteria isolated from returned activated sludge.</title>
        <authorList>
            <person name="Van Hamelsveld S."/>
        </authorList>
    </citation>
    <scope>NUCLEOTIDE SEQUENCE</scope>
    <source>
        <strain evidence="5">GW210015_S63</strain>
    </source>
</reference>
<evidence type="ECO:0000313" key="5">
    <source>
        <dbReference type="EMBL" id="MDF3846097.1"/>
    </source>
</evidence>
<organism evidence="6 7">
    <name type="scientific">Pseudomonas citronellolis</name>
    <dbReference type="NCBI Taxonomy" id="53408"/>
    <lineage>
        <taxon>Bacteria</taxon>
        <taxon>Pseudomonadati</taxon>
        <taxon>Pseudomonadota</taxon>
        <taxon>Gammaproteobacteria</taxon>
        <taxon>Pseudomonadales</taxon>
        <taxon>Pseudomonadaceae</taxon>
        <taxon>Pseudomonas</taxon>
    </lineage>
</organism>
<evidence type="ECO:0000256" key="2">
    <source>
        <dbReference type="ARBA" id="ARBA00022448"/>
    </source>
</evidence>
<evidence type="ECO:0000313" key="6">
    <source>
        <dbReference type="EMBL" id="SFB89415.1"/>
    </source>
</evidence>
<dbReference type="EMBL" id="FOLS01000001">
    <property type="protein sequence ID" value="SFB89415.1"/>
    <property type="molecule type" value="Genomic_DNA"/>
</dbReference>
<evidence type="ECO:0000313" key="7">
    <source>
        <dbReference type="Proteomes" id="UP000183385"/>
    </source>
</evidence>
<dbReference type="Proteomes" id="UP001220662">
    <property type="component" value="Unassembled WGS sequence"/>
</dbReference>
<dbReference type="Gene3D" id="2.40.160.10">
    <property type="entry name" value="Porin"/>
    <property type="match status" value="1"/>
</dbReference>
<dbReference type="EMBL" id="JARJLR010000507">
    <property type="protein sequence ID" value="MDF3846097.1"/>
    <property type="molecule type" value="Genomic_DNA"/>
</dbReference>
<dbReference type="Pfam" id="PF03573">
    <property type="entry name" value="OprD"/>
    <property type="match status" value="1"/>
</dbReference>
<reference evidence="6 7" key="1">
    <citation type="submission" date="2016-10" db="EMBL/GenBank/DDBJ databases">
        <authorList>
            <person name="Varghese N."/>
            <person name="Submissions S."/>
        </authorList>
    </citation>
    <scope>NUCLEOTIDE SEQUENCE [LARGE SCALE GENOMIC DNA]</scope>
    <source>
        <strain evidence="6 7">LMG 18378</strain>
    </source>
</reference>
<evidence type="ECO:0000256" key="1">
    <source>
        <dbReference type="ARBA" id="ARBA00009075"/>
    </source>
</evidence>
<keyword evidence="3 4" id="KW-0732">Signal</keyword>
<proteinExistence type="inferred from homology"/>
<dbReference type="FunFam" id="2.40.160.10:FF:000008">
    <property type="entry name" value="OprD family porin"/>
    <property type="match status" value="1"/>
</dbReference>
<dbReference type="AlphaFoldDB" id="A0AAQ1HIJ5"/>
<keyword evidence="2" id="KW-0813">Transport</keyword>
<dbReference type="PANTHER" id="PTHR34596:SF2">
    <property type="entry name" value="CHITOPORIN"/>
    <property type="match status" value="1"/>
</dbReference>
<feature type="chain" id="PRO_5044712082" evidence="4">
    <location>
        <begin position="32"/>
        <end position="432"/>
    </location>
</feature>
<dbReference type="Proteomes" id="UP000183385">
    <property type="component" value="Unassembled WGS sequence"/>
</dbReference>
<dbReference type="InterPro" id="IPR005318">
    <property type="entry name" value="OM_porin_bac"/>
</dbReference>
<gene>
    <name evidence="5" type="ORF">P3W55_30720</name>
    <name evidence="6" type="ORF">SAMN05216577_101228</name>
</gene>
<dbReference type="GO" id="GO:0016020">
    <property type="term" value="C:membrane"/>
    <property type="evidence" value="ECO:0007669"/>
    <property type="project" value="InterPro"/>
</dbReference>
<sequence>MIRKNYAGFAMGGLAQAVLGASIVVPAVAHADFISDSKANVELRNFYFNRDFRSSTQAQQSKQEEWGQGFILKFESGYTDGTIGVGVDGIAALGLKLDSSADRTGTGLLPKTADGDAPDDFSKGGATLKLRYEKNTLKMGTLTPKLPVVVTNDSRLLPQLFVGSAVNSTQLDGLNFDAGRLNQTNRRDSSNYEEMTVTTGGKKNITVRSGNTTNEFDYAGATYNWTKNFSTGYHYGQLDDFYKQHYLTLGWTLPIAEGQSLKSDVRWAKSTDDGGSNVDNKAFNAMVTYNLGYHAFGVGYQKMSGDTGFAYINGTDPYLVNYIQILDFANKDEKSWQARYDYNFAGLGIPGLTFMTRYVKGDNVDLLNASGDDGKEWERDTDIAYVVQEGALKGFGVKWRNATTRSDFARNSASSNKADENRLILSYTMPLW</sequence>
<comment type="caution">
    <text evidence="6">The sequence shown here is derived from an EMBL/GenBank/DDBJ whole genome shotgun (WGS) entry which is preliminary data.</text>
</comment>
<dbReference type="InterPro" id="IPR023614">
    <property type="entry name" value="Porin_dom_sf"/>
</dbReference>
<protein>
    <submittedName>
        <fullName evidence="5">OprD family porin</fullName>
    </submittedName>
    <submittedName>
        <fullName evidence="6">Outer membrane porin, OprD family</fullName>
    </submittedName>
</protein>
<keyword evidence="7" id="KW-1185">Reference proteome</keyword>
<feature type="signal peptide" evidence="4">
    <location>
        <begin position="1"/>
        <end position="31"/>
    </location>
</feature>
<dbReference type="RefSeq" id="WP_074976520.1">
    <property type="nucleotide sequence ID" value="NZ_CP141948.1"/>
</dbReference>
<dbReference type="GO" id="GO:0015288">
    <property type="term" value="F:porin activity"/>
    <property type="evidence" value="ECO:0007669"/>
    <property type="project" value="TreeGrafter"/>
</dbReference>
<accession>A0AAQ1HIJ5</accession>
<evidence type="ECO:0000256" key="3">
    <source>
        <dbReference type="ARBA" id="ARBA00022729"/>
    </source>
</evidence>